<comment type="catalytic activity">
    <reaction evidence="7">
        <text>L-cysteinyl-[prolipoprotein] + a 1,2-diacyl-sn-glycero-3-phospho-(1'-sn-glycerol) = an S-1,2-diacyl-sn-glyceryl-L-cysteinyl-[prolipoprotein] + sn-glycerol 1-phosphate + H(+)</text>
        <dbReference type="Rhea" id="RHEA:56712"/>
        <dbReference type="Rhea" id="RHEA-COMP:14679"/>
        <dbReference type="Rhea" id="RHEA-COMP:14680"/>
        <dbReference type="ChEBI" id="CHEBI:15378"/>
        <dbReference type="ChEBI" id="CHEBI:29950"/>
        <dbReference type="ChEBI" id="CHEBI:57685"/>
        <dbReference type="ChEBI" id="CHEBI:64716"/>
        <dbReference type="ChEBI" id="CHEBI:140658"/>
        <dbReference type="EC" id="2.5.1.145"/>
    </reaction>
</comment>
<feature type="transmembrane region" description="Helical" evidence="7">
    <location>
        <begin position="61"/>
        <end position="81"/>
    </location>
</feature>
<feature type="transmembrane region" description="Helical" evidence="7">
    <location>
        <begin position="203"/>
        <end position="220"/>
    </location>
</feature>
<protein>
    <recommendedName>
        <fullName evidence="7">Phosphatidylglycerol--prolipoprotein diacylglyceryl transferase</fullName>
        <ecNumber evidence="7">2.5.1.145</ecNumber>
    </recommendedName>
</protein>
<reference evidence="8 9" key="1">
    <citation type="submission" date="2017-10" db="EMBL/GenBank/DDBJ databases">
        <title>Genome sequence of Caulobacter mirabilis FWC38.</title>
        <authorList>
            <person name="Fiebig A."/>
            <person name="Crosson S."/>
        </authorList>
    </citation>
    <scope>NUCLEOTIDE SEQUENCE [LARGE SCALE GENOMIC DNA]</scope>
    <source>
        <strain evidence="8 9">FWC 38</strain>
    </source>
</reference>
<comment type="function">
    <text evidence="7">Catalyzes the transfer of the diacylglyceryl group from phosphatidylglycerol to the sulfhydryl group of the N-terminal cysteine of a prolipoprotein, the first step in the formation of mature lipoproteins.</text>
</comment>
<dbReference type="GO" id="GO:0005886">
    <property type="term" value="C:plasma membrane"/>
    <property type="evidence" value="ECO:0007669"/>
    <property type="project" value="UniProtKB-SubCell"/>
</dbReference>
<feature type="transmembrane region" description="Helical" evidence="7">
    <location>
        <begin position="20"/>
        <end position="40"/>
    </location>
</feature>
<dbReference type="InterPro" id="IPR001640">
    <property type="entry name" value="Lgt"/>
</dbReference>
<dbReference type="HAMAP" id="MF_01147">
    <property type="entry name" value="Lgt"/>
    <property type="match status" value="1"/>
</dbReference>
<evidence type="ECO:0000256" key="3">
    <source>
        <dbReference type="ARBA" id="ARBA00022679"/>
    </source>
</evidence>
<dbReference type="Proteomes" id="UP000228945">
    <property type="component" value="Chromosome"/>
</dbReference>
<gene>
    <name evidence="7" type="primary">lgt</name>
    <name evidence="8" type="ORF">CSW64_17700</name>
</gene>
<evidence type="ECO:0000256" key="2">
    <source>
        <dbReference type="ARBA" id="ARBA00022475"/>
    </source>
</evidence>
<feature type="transmembrane region" description="Helical" evidence="7">
    <location>
        <begin position="241"/>
        <end position="261"/>
    </location>
</feature>
<dbReference type="RefSeq" id="WP_099623340.1">
    <property type="nucleotide sequence ID" value="NZ_CP024201.1"/>
</dbReference>
<dbReference type="AlphaFoldDB" id="A0A2D2B1H4"/>
<sequence>MPFPDFDPVLIHIGPLAIRWYALAYVAGILLGWRYAVRLVKTPRLWGDQKPTATPEQIDDLILWLTLGIIVGGRLGYILFYYTSTLWEAPLSIFKIWEGGMSFHGGLLGVIVAMIFFARANKIDLFKLGDLVAPAVPFGVFFGRIANFINGELWGRQTTAPWGVIFPAGGPYPRHPSQLYEALLEGVLLFVILWFAVHKKLWLQRRGVVAGLFLAGYGLFRLSLEWVREPDRQMPEFLQSFLTMGMLLSLPMLLFGAWMVWRGLKEPIAPAVPEKAEA</sequence>
<feature type="transmembrane region" description="Helical" evidence="7">
    <location>
        <begin position="101"/>
        <end position="118"/>
    </location>
</feature>
<evidence type="ECO:0000256" key="5">
    <source>
        <dbReference type="ARBA" id="ARBA00022989"/>
    </source>
</evidence>
<evidence type="ECO:0000256" key="1">
    <source>
        <dbReference type="ARBA" id="ARBA00007150"/>
    </source>
</evidence>
<keyword evidence="6 7" id="KW-0472">Membrane</keyword>
<comment type="pathway">
    <text evidence="7">Protein modification; lipoprotein biosynthesis (diacylglyceryl transfer).</text>
</comment>
<dbReference type="PANTHER" id="PTHR30589">
    <property type="entry name" value="PROLIPOPROTEIN DIACYLGLYCERYL TRANSFERASE"/>
    <property type="match status" value="1"/>
</dbReference>
<dbReference type="GO" id="GO:0008961">
    <property type="term" value="F:phosphatidylglycerol-prolipoprotein diacylglyceryl transferase activity"/>
    <property type="evidence" value="ECO:0007669"/>
    <property type="project" value="UniProtKB-UniRule"/>
</dbReference>
<evidence type="ECO:0000256" key="4">
    <source>
        <dbReference type="ARBA" id="ARBA00022692"/>
    </source>
</evidence>
<dbReference type="Pfam" id="PF01790">
    <property type="entry name" value="LGT"/>
    <property type="match status" value="1"/>
</dbReference>
<evidence type="ECO:0000256" key="6">
    <source>
        <dbReference type="ARBA" id="ARBA00023136"/>
    </source>
</evidence>
<keyword evidence="8" id="KW-0449">Lipoprotein</keyword>
<keyword evidence="4 7" id="KW-0812">Transmembrane</keyword>
<evidence type="ECO:0000313" key="8">
    <source>
        <dbReference type="EMBL" id="ATQ44092.1"/>
    </source>
</evidence>
<dbReference type="PROSITE" id="PS01311">
    <property type="entry name" value="LGT"/>
    <property type="match status" value="1"/>
</dbReference>
<accession>A0A2D2B1H4</accession>
<keyword evidence="2 7" id="KW-1003">Cell membrane</keyword>
<keyword evidence="5 7" id="KW-1133">Transmembrane helix</keyword>
<evidence type="ECO:0000256" key="7">
    <source>
        <dbReference type="HAMAP-Rule" id="MF_01147"/>
    </source>
</evidence>
<dbReference type="UniPathway" id="UPA00664"/>
<organism evidence="8 9">
    <name type="scientific">Caulobacter mirabilis</name>
    <dbReference type="NCBI Taxonomy" id="69666"/>
    <lineage>
        <taxon>Bacteria</taxon>
        <taxon>Pseudomonadati</taxon>
        <taxon>Pseudomonadota</taxon>
        <taxon>Alphaproteobacteria</taxon>
        <taxon>Caulobacterales</taxon>
        <taxon>Caulobacteraceae</taxon>
        <taxon>Caulobacter</taxon>
    </lineage>
</organism>
<keyword evidence="3 7" id="KW-0808">Transferase</keyword>
<feature type="transmembrane region" description="Helical" evidence="7">
    <location>
        <begin position="179"/>
        <end position="197"/>
    </location>
</feature>
<dbReference type="OrthoDB" id="871140at2"/>
<dbReference type="GO" id="GO:0042158">
    <property type="term" value="P:lipoprotein biosynthetic process"/>
    <property type="evidence" value="ECO:0007669"/>
    <property type="project" value="UniProtKB-UniRule"/>
</dbReference>
<feature type="binding site" evidence="7">
    <location>
        <position position="144"/>
    </location>
    <ligand>
        <name>a 1,2-diacyl-sn-glycero-3-phospho-(1'-sn-glycerol)</name>
        <dbReference type="ChEBI" id="CHEBI:64716"/>
    </ligand>
</feature>
<dbReference type="EC" id="2.5.1.145" evidence="7"/>
<name>A0A2D2B1H4_9CAUL</name>
<keyword evidence="9" id="KW-1185">Reference proteome</keyword>
<comment type="similarity">
    <text evidence="1 7">Belongs to the Lgt family.</text>
</comment>
<proteinExistence type="inferred from homology"/>
<dbReference type="EMBL" id="CP024201">
    <property type="protein sequence ID" value="ATQ44092.1"/>
    <property type="molecule type" value="Genomic_DNA"/>
</dbReference>
<evidence type="ECO:0000313" key="9">
    <source>
        <dbReference type="Proteomes" id="UP000228945"/>
    </source>
</evidence>
<dbReference type="KEGG" id="cmb:CSW64_17700"/>
<comment type="subcellular location">
    <subcellularLocation>
        <location evidence="7">Cell membrane</location>
        <topology evidence="7">Multi-pass membrane protein</topology>
    </subcellularLocation>
</comment>
<dbReference type="PANTHER" id="PTHR30589:SF0">
    <property type="entry name" value="PHOSPHATIDYLGLYCEROL--PROLIPOPROTEIN DIACYLGLYCERYL TRANSFERASE"/>
    <property type="match status" value="1"/>
</dbReference>
<dbReference type="NCBIfam" id="TIGR00544">
    <property type="entry name" value="lgt"/>
    <property type="match status" value="1"/>
</dbReference>